<evidence type="ECO:0000313" key="7">
    <source>
        <dbReference type="Proteomes" id="UP001142175"/>
    </source>
</evidence>
<keyword evidence="7" id="KW-1185">Reference proteome</keyword>
<evidence type="ECO:0000256" key="3">
    <source>
        <dbReference type="ARBA" id="ARBA00023204"/>
    </source>
</evidence>
<dbReference type="PANTHER" id="PTHR33991">
    <property type="entry name" value="DNA REPAIR PROTEIN RECO"/>
    <property type="match status" value="1"/>
</dbReference>
<comment type="similarity">
    <text evidence="4">Belongs to the RecO family.</text>
</comment>
<dbReference type="InterPro" id="IPR012340">
    <property type="entry name" value="NA-bd_OB-fold"/>
</dbReference>
<evidence type="ECO:0000256" key="2">
    <source>
        <dbReference type="ARBA" id="ARBA00023172"/>
    </source>
</evidence>
<dbReference type="HAMAP" id="MF_00201">
    <property type="entry name" value="RecO"/>
    <property type="match status" value="1"/>
</dbReference>
<feature type="domain" description="DNA replication/recombination mediator RecO N-terminal" evidence="5">
    <location>
        <begin position="1"/>
        <end position="82"/>
    </location>
</feature>
<dbReference type="RefSeq" id="WP_258422979.1">
    <property type="nucleotide sequence ID" value="NZ_JANSUY010000004.1"/>
</dbReference>
<evidence type="ECO:0000256" key="4">
    <source>
        <dbReference type="HAMAP-Rule" id="MF_00201"/>
    </source>
</evidence>
<name>A0A9X2P7G0_9BACT</name>
<keyword evidence="1 4" id="KW-0227">DNA damage</keyword>
<dbReference type="GO" id="GO:0043590">
    <property type="term" value="C:bacterial nucleoid"/>
    <property type="evidence" value="ECO:0007669"/>
    <property type="project" value="TreeGrafter"/>
</dbReference>
<evidence type="ECO:0000313" key="6">
    <source>
        <dbReference type="EMBL" id="MCR9015120.1"/>
    </source>
</evidence>
<proteinExistence type="inferred from homology"/>
<sequence length="230" mass="26881">MRLKKTKGIVLSYIKYSETSIIVRVFTREFGLKSYIVNGARSKSTKSKMAIYQPLTLLDLVVYDKEGSNLNRISEAKLLAPFQLVPFDFLRSGIAMFMAEVMGKSVFEGYQNEEFYDFLESAIQLLDDPQTLLKHFPLVFLWESSKYLGFAPEDSESFFFELKQYPEGPDVMEEEKDYLRNIITQSFYCDDKSTSKTRKNMLDHFLIFYGNHLELAGDWKSIKVLRQMMY</sequence>
<reference evidence="6" key="1">
    <citation type="submission" date="2022-08" db="EMBL/GenBank/DDBJ databases">
        <authorList>
            <person name="Zhang D."/>
        </authorList>
    </citation>
    <scope>NUCLEOTIDE SEQUENCE</scope>
    <source>
        <strain evidence="6">XJ19-11</strain>
    </source>
</reference>
<keyword evidence="3 4" id="KW-0234">DNA repair</keyword>
<dbReference type="GO" id="GO:0006310">
    <property type="term" value="P:DNA recombination"/>
    <property type="evidence" value="ECO:0007669"/>
    <property type="project" value="UniProtKB-UniRule"/>
</dbReference>
<comment type="function">
    <text evidence="4">Involved in DNA repair and RecF pathway recombination.</text>
</comment>
<dbReference type="InterPro" id="IPR003717">
    <property type="entry name" value="RecO"/>
</dbReference>
<keyword evidence="2 4" id="KW-0233">DNA recombination</keyword>
<dbReference type="SUPFAM" id="SSF50249">
    <property type="entry name" value="Nucleic acid-binding proteins"/>
    <property type="match status" value="1"/>
</dbReference>
<accession>A0A9X2P7G0</accession>
<protein>
    <recommendedName>
        <fullName evidence="4">DNA repair protein RecO</fullName>
    </recommendedName>
    <alternativeName>
        <fullName evidence="4">Recombination protein O</fullName>
    </alternativeName>
</protein>
<dbReference type="PANTHER" id="PTHR33991:SF1">
    <property type="entry name" value="DNA REPAIR PROTEIN RECO"/>
    <property type="match status" value="1"/>
</dbReference>
<dbReference type="GO" id="GO:0006302">
    <property type="term" value="P:double-strand break repair"/>
    <property type="evidence" value="ECO:0007669"/>
    <property type="project" value="TreeGrafter"/>
</dbReference>
<dbReference type="Pfam" id="PF02565">
    <property type="entry name" value="RecO_C"/>
    <property type="match status" value="1"/>
</dbReference>
<dbReference type="Gene3D" id="2.40.50.140">
    <property type="entry name" value="Nucleic acid-binding proteins"/>
    <property type="match status" value="1"/>
</dbReference>
<dbReference type="EMBL" id="JANSUY010000004">
    <property type="protein sequence ID" value="MCR9015120.1"/>
    <property type="molecule type" value="Genomic_DNA"/>
</dbReference>
<dbReference type="Proteomes" id="UP001142175">
    <property type="component" value="Unassembled WGS sequence"/>
</dbReference>
<evidence type="ECO:0000256" key="1">
    <source>
        <dbReference type="ARBA" id="ARBA00022763"/>
    </source>
</evidence>
<dbReference type="Pfam" id="PF11967">
    <property type="entry name" value="RecO_N"/>
    <property type="match status" value="1"/>
</dbReference>
<dbReference type="InterPro" id="IPR022572">
    <property type="entry name" value="DNA_rep/recomb_RecO_N"/>
</dbReference>
<dbReference type="NCBIfam" id="TIGR00613">
    <property type="entry name" value="reco"/>
    <property type="match status" value="1"/>
</dbReference>
<comment type="caution">
    <text evidence="6">The sequence shown here is derived from an EMBL/GenBank/DDBJ whole genome shotgun (WGS) entry which is preliminary data.</text>
</comment>
<dbReference type="AlphaFoldDB" id="A0A9X2P7G0"/>
<evidence type="ECO:0000259" key="5">
    <source>
        <dbReference type="Pfam" id="PF11967"/>
    </source>
</evidence>
<organism evidence="6 7">
    <name type="scientific">Aquiflexum gelatinilyticum</name>
    <dbReference type="NCBI Taxonomy" id="2961943"/>
    <lineage>
        <taxon>Bacteria</taxon>
        <taxon>Pseudomonadati</taxon>
        <taxon>Bacteroidota</taxon>
        <taxon>Cytophagia</taxon>
        <taxon>Cytophagales</taxon>
        <taxon>Cyclobacteriaceae</taxon>
        <taxon>Aquiflexum</taxon>
    </lineage>
</organism>
<gene>
    <name evidence="4 6" type="primary">recO</name>
    <name evidence="6" type="ORF">NU887_08730</name>
</gene>